<organism evidence="1 2">
    <name type="scientific">Lentinus brumalis</name>
    <dbReference type="NCBI Taxonomy" id="2498619"/>
    <lineage>
        <taxon>Eukaryota</taxon>
        <taxon>Fungi</taxon>
        <taxon>Dikarya</taxon>
        <taxon>Basidiomycota</taxon>
        <taxon>Agaricomycotina</taxon>
        <taxon>Agaricomycetes</taxon>
        <taxon>Polyporales</taxon>
        <taxon>Polyporaceae</taxon>
        <taxon>Lentinus</taxon>
    </lineage>
</organism>
<dbReference type="AlphaFoldDB" id="A0A371D3S6"/>
<evidence type="ECO:0008006" key="3">
    <source>
        <dbReference type="Google" id="ProtNLM"/>
    </source>
</evidence>
<gene>
    <name evidence="1" type="ORF">OH76DRAFT_781442</name>
</gene>
<sequence>MSVQNPEPAIKRKGNVLARTIARNGRRTLEDLVRDKDFLLDDGGIVLVTGKTVFKMYRYLLGAQSPVFSDMVAAAAPSSDQMMEGCPMVHLSDSPEDLRHFLRALLPKTQRRPSPSCSCRRSCVSPIDTRLR</sequence>
<evidence type="ECO:0000313" key="2">
    <source>
        <dbReference type="Proteomes" id="UP000256964"/>
    </source>
</evidence>
<dbReference type="STRING" id="139420.A0A371D3S6"/>
<reference evidence="1 2" key="1">
    <citation type="journal article" date="2018" name="Biotechnol. Biofuels">
        <title>Integrative visual omics of the white-rot fungus Polyporus brumalis exposes the biotechnological potential of its oxidative enzymes for delignifying raw plant biomass.</title>
        <authorList>
            <person name="Miyauchi S."/>
            <person name="Rancon A."/>
            <person name="Drula E."/>
            <person name="Hage H."/>
            <person name="Chaduli D."/>
            <person name="Favel A."/>
            <person name="Grisel S."/>
            <person name="Henrissat B."/>
            <person name="Herpoel-Gimbert I."/>
            <person name="Ruiz-Duenas F.J."/>
            <person name="Chevret D."/>
            <person name="Hainaut M."/>
            <person name="Lin J."/>
            <person name="Wang M."/>
            <person name="Pangilinan J."/>
            <person name="Lipzen A."/>
            <person name="Lesage-Meessen L."/>
            <person name="Navarro D."/>
            <person name="Riley R."/>
            <person name="Grigoriev I.V."/>
            <person name="Zhou S."/>
            <person name="Raouche S."/>
            <person name="Rosso M.N."/>
        </authorList>
    </citation>
    <scope>NUCLEOTIDE SEQUENCE [LARGE SCALE GENOMIC DNA]</scope>
    <source>
        <strain evidence="1 2">BRFM 1820</strain>
    </source>
</reference>
<protein>
    <recommendedName>
        <fullName evidence="3">BTB domain-containing protein</fullName>
    </recommendedName>
</protein>
<dbReference type="OrthoDB" id="2800059at2759"/>
<keyword evidence="2" id="KW-1185">Reference proteome</keyword>
<accession>A0A371D3S6</accession>
<dbReference type="Proteomes" id="UP000256964">
    <property type="component" value="Unassembled WGS sequence"/>
</dbReference>
<evidence type="ECO:0000313" key="1">
    <source>
        <dbReference type="EMBL" id="RDX47188.1"/>
    </source>
</evidence>
<proteinExistence type="predicted"/>
<dbReference type="EMBL" id="KZ857420">
    <property type="protein sequence ID" value="RDX47188.1"/>
    <property type="molecule type" value="Genomic_DNA"/>
</dbReference>
<name>A0A371D3S6_9APHY</name>